<gene>
    <name evidence="2" type="ORF">EI981_21365</name>
</gene>
<evidence type="ECO:0000313" key="2">
    <source>
        <dbReference type="EMBL" id="AZS16759.1"/>
    </source>
</evidence>
<evidence type="ECO:0000313" key="3">
    <source>
        <dbReference type="Proteomes" id="UP000270678"/>
    </source>
</evidence>
<dbReference type="KEGG" id="plut:EI981_21365"/>
<dbReference type="InterPro" id="IPR000182">
    <property type="entry name" value="GNAT_dom"/>
</dbReference>
<dbReference type="Pfam" id="PF12746">
    <property type="entry name" value="GNAT_acetyltran"/>
    <property type="match status" value="1"/>
</dbReference>
<dbReference type="PANTHER" id="PTHR31143:SF2">
    <property type="entry name" value="FR47-LIKE DOMAIN-CONTAINING PROTEIN-RELATED"/>
    <property type="match status" value="1"/>
</dbReference>
<dbReference type="AlphaFoldDB" id="A0A3Q9IB61"/>
<dbReference type="PANTHER" id="PTHR31143">
    <property type="match status" value="1"/>
</dbReference>
<dbReference type="Gene3D" id="3.40.630.30">
    <property type="match status" value="1"/>
</dbReference>
<keyword evidence="2" id="KW-0808">Transferase</keyword>
<organism evidence="2 3">
    <name type="scientific">Paenibacillus lutimineralis</name>
    <dbReference type="NCBI Taxonomy" id="2707005"/>
    <lineage>
        <taxon>Bacteria</taxon>
        <taxon>Bacillati</taxon>
        <taxon>Bacillota</taxon>
        <taxon>Bacilli</taxon>
        <taxon>Bacillales</taxon>
        <taxon>Paenibacillaceae</taxon>
        <taxon>Paenibacillus</taxon>
    </lineage>
</organism>
<dbReference type="RefSeq" id="WP_127001681.1">
    <property type="nucleotide sequence ID" value="NZ_CP034346.1"/>
</dbReference>
<feature type="domain" description="N-acetyltransferase" evidence="1">
    <location>
        <begin position="145"/>
        <end position="280"/>
    </location>
</feature>
<keyword evidence="3" id="KW-1185">Reference proteome</keyword>
<dbReference type="InterPro" id="IPR016181">
    <property type="entry name" value="Acyl_CoA_acyltransferase"/>
</dbReference>
<reference evidence="3" key="1">
    <citation type="submission" date="2018-12" db="EMBL/GenBank/DDBJ databases">
        <title>Complete genome sequence of Paenibacillus sp. MBLB1234.</title>
        <authorList>
            <person name="Nam Y.-D."/>
            <person name="Kang J."/>
            <person name="Chung W.-H."/>
            <person name="Park Y.S."/>
        </authorList>
    </citation>
    <scope>NUCLEOTIDE SEQUENCE [LARGE SCALE GENOMIC DNA]</scope>
    <source>
        <strain evidence="3">MBLB1234</strain>
    </source>
</reference>
<dbReference type="SUPFAM" id="SSF55729">
    <property type="entry name" value="Acyl-CoA N-acyltransferases (Nat)"/>
    <property type="match status" value="1"/>
</dbReference>
<name>A0A3Q9IB61_9BACL</name>
<dbReference type="PROSITE" id="PS51186">
    <property type="entry name" value="GNAT"/>
    <property type="match status" value="1"/>
</dbReference>
<dbReference type="OrthoDB" id="2773476at2"/>
<dbReference type="InterPro" id="IPR027365">
    <property type="entry name" value="GNAT_acetyltra_YdfB-like"/>
</dbReference>
<protein>
    <submittedName>
        <fullName evidence="2">GNAT family N-acetyltransferase</fullName>
    </submittedName>
</protein>
<sequence>MITELDRGEFKKCRHLLNPQGQMEAAAVVEGVNPGRIFVDDRMSPTSGIIWLGNNDGFLFIGDEQNELFNQELNSFIDSVIVPEAQRVGLDCFEAIGNHDKWYGTIERVFAHRDLGRWNQRVYRLKSSDFDNNNEPELKEGYEVVKIDADLLGNKTAINANFLRLKIDEFWSSPEDFINKGIGYCIVHQREVVSVCFSGFVLGNIHCIDIETVKEHQKKKLGQKIAHCLVKDCLNHDQVPYWDCMEVNKPSVAVAERLGFQVTYRYVGYDFAFTRTDNISI</sequence>
<dbReference type="Proteomes" id="UP000270678">
    <property type="component" value="Chromosome"/>
</dbReference>
<evidence type="ECO:0000259" key="1">
    <source>
        <dbReference type="PROSITE" id="PS51186"/>
    </source>
</evidence>
<dbReference type="InterPro" id="IPR042573">
    <property type="entry name" value="GNAT_acetyltra_N"/>
</dbReference>
<dbReference type="EMBL" id="CP034346">
    <property type="protein sequence ID" value="AZS16759.1"/>
    <property type="molecule type" value="Genomic_DNA"/>
</dbReference>
<dbReference type="GO" id="GO:0016747">
    <property type="term" value="F:acyltransferase activity, transferring groups other than amino-acyl groups"/>
    <property type="evidence" value="ECO:0007669"/>
    <property type="project" value="InterPro"/>
</dbReference>
<dbReference type="Gene3D" id="3.40.630.110">
    <property type="entry name" value="GNAT acetyltransferase-like"/>
    <property type="match status" value="1"/>
</dbReference>
<accession>A0A3Q9IB61</accession>
<proteinExistence type="predicted"/>